<dbReference type="PANTHER" id="PTHR35889">
    <property type="entry name" value="CYCLOINULO-OLIGOSACCHARIDE FRUCTANOTRANSFERASE-RELATED"/>
    <property type="match status" value="1"/>
</dbReference>
<keyword evidence="2" id="KW-1133">Transmembrane helix</keyword>
<dbReference type="AlphaFoldDB" id="A0A517NP17"/>
<keyword evidence="2" id="KW-0812">Transmembrane</keyword>
<evidence type="ECO:0000259" key="3">
    <source>
        <dbReference type="Pfam" id="PF07635"/>
    </source>
</evidence>
<feature type="transmembrane region" description="Helical" evidence="2">
    <location>
        <begin position="228"/>
        <end position="247"/>
    </location>
</feature>
<gene>
    <name evidence="5" type="ORF">K239x_08180</name>
</gene>
<dbReference type="InterPro" id="IPR011429">
    <property type="entry name" value="Cyt_c_Planctomycete-type"/>
</dbReference>
<feature type="domain" description="DUF2231" evidence="4">
    <location>
        <begin position="193"/>
        <end position="324"/>
    </location>
</feature>
<dbReference type="GO" id="GO:0009055">
    <property type="term" value="F:electron transfer activity"/>
    <property type="evidence" value="ECO:0007669"/>
    <property type="project" value="InterPro"/>
</dbReference>
<keyword evidence="2" id="KW-0472">Membrane</keyword>
<dbReference type="Pfam" id="PF07635">
    <property type="entry name" value="PSCyt1"/>
    <property type="match status" value="1"/>
</dbReference>
<dbReference type="GO" id="GO:0020037">
    <property type="term" value="F:heme binding"/>
    <property type="evidence" value="ECO:0007669"/>
    <property type="project" value="InterPro"/>
</dbReference>
<evidence type="ECO:0000256" key="2">
    <source>
        <dbReference type="SAM" id="Phobius"/>
    </source>
</evidence>
<name>A0A517NP17_9BACT</name>
<organism evidence="5 6">
    <name type="scientific">Stieleria marina</name>
    <dbReference type="NCBI Taxonomy" id="1930275"/>
    <lineage>
        <taxon>Bacteria</taxon>
        <taxon>Pseudomonadati</taxon>
        <taxon>Planctomycetota</taxon>
        <taxon>Planctomycetia</taxon>
        <taxon>Pirellulales</taxon>
        <taxon>Pirellulaceae</taxon>
        <taxon>Stieleria</taxon>
    </lineage>
</organism>
<dbReference type="PANTHER" id="PTHR35889:SF3">
    <property type="entry name" value="F-BOX DOMAIN-CONTAINING PROTEIN"/>
    <property type="match status" value="1"/>
</dbReference>
<keyword evidence="6" id="KW-1185">Reference proteome</keyword>
<protein>
    <submittedName>
        <fullName evidence="5">Planctomycete cytochrome C</fullName>
    </submittedName>
</protein>
<evidence type="ECO:0000313" key="6">
    <source>
        <dbReference type="Proteomes" id="UP000319817"/>
    </source>
</evidence>
<sequence>MRRFIVPPRQHVFYMLVTIATGFGIGWDTGAVSGQEAVEQESGDPETAASVSEEISRTAVDGEGRVVVFNRDIAPIFRRHCLDCHGPEDSKADFRIDDVDSVSSYVEAGDLESSAMYVDYLLSEDEDMMMPPPAKGGPLSPGELALIRVWIEEGANWPDDANVAGASTVPAPVITVTQEKTLIGRAWAFQGFFHPATIHFPVALLTFGAIFVVLGWKWPAIGTQIPLACLLFGAVSAVGATMMGWAFATEKGYPGWTHFDMDNEFFWHRWGGMIVTVFSLVMAGVALLGIKRGDSSLDKVWKIGLLVAAGMVGAVGHQGGELTYGKDHYPKAFRILMGTDGEEVTVDDEPGEQVSLQRESAAPQPALVPQNV</sequence>
<feature type="transmembrane region" description="Helical" evidence="2">
    <location>
        <begin position="198"/>
        <end position="216"/>
    </location>
</feature>
<accession>A0A517NP17</accession>
<dbReference type="InterPro" id="IPR036909">
    <property type="entry name" value="Cyt_c-like_dom_sf"/>
</dbReference>
<feature type="transmembrane region" description="Helical" evidence="2">
    <location>
        <begin position="267"/>
        <end position="288"/>
    </location>
</feature>
<dbReference type="Proteomes" id="UP000319817">
    <property type="component" value="Chromosome"/>
</dbReference>
<dbReference type="EMBL" id="CP036526">
    <property type="protein sequence ID" value="QDT08875.1"/>
    <property type="molecule type" value="Genomic_DNA"/>
</dbReference>
<feature type="domain" description="Cytochrome C Planctomycete-type" evidence="3">
    <location>
        <begin position="81"/>
        <end position="133"/>
    </location>
</feature>
<reference evidence="5 6" key="1">
    <citation type="submission" date="2019-02" db="EMBL/GenBank/DDBJ databases">
        <title>Deep-cultivation of Planctomycetes and their phenomic and genomic characterization uncovers novel biology.</title>
        <authorList>
            <person name="Wiegand S."/>
            <person name="Jogler M."/>
            <person name="Boedeker C."/>
            <person name="Pinto D."/>
            <person name="Vollmers J."/>
            <person name="Rivas-Marin E."/>
            <person name="Kohn T."/>
            <person name="Peeters S.H."/>
            <person name="Heuer A."/>
            <person name="Rast P."/>
            <person name="Oberbeckmann S."/>
            <person name="Bunk B."/>
            <person name="Jeske O."/>
            <person name="Meyerdierks A."/>
            <person name="Storesund J.E."/>
            <person name="Kallscheuer N."/>
            <person name="Luecker S."/>
            <person name="Lage O.M."/>
            <person name="Pohl T."/>
            <person name="Merkel B.J."/>
            <person name="Hornburger P."/>
            <person name="Mueller R.-W."/>
            <person name="Bruemmer F."/>
            <person name="Labrenz M."/>
            <person name="Spormann A.M."/>
            <person name="Op den Camp H."/>
            <person name="Overmann J."/>
            <person name="Amann R."/>
            <person name="Jetten M.S.M."/>
            <person name="Mascher T."/>
            <person name="Medema M.H."/>
            <person name="Devos D.P."/>
            <person name="Kaster A.-K."/>
            <person name="Ovreas L."/>
            <person name="Rohde M."/>
            <person name="Galperin M.Y."/>
            <person name="Jogler C."/>
        </authorList>
    </citation>
    <scope>NUCLEOTIDE SEQUENCE [LARGE SCALE GENOMIC DNA]</scope>
    <source>
        <strain evidence="5 6">K23_9</strain>
    </source>
</reference>
<dbReference type="SUPFAM" id="SSF46626">
    <property type="entry name" value="Cytochrome c"/>
    <property type="match status" value="1"/>
</dbReference>
<evidence type="ECO:0000259" key="4">
    <source>
        <dbReference type="Pfam" id="PF09990"/>
    </source>
</evidence>
<proteinExistence type="predicted"/>
<evidence type="ECO:0000256" key="1">
    <source>
        <dbReference type="SAM" id="MobiDB-lite"/>
    </source>
</evidence>
<dbReference type="Pfam" id="PF09990">
    <property type="entry name" value="DUF2231"/>
    <property type="match status" value="1"/>
</dbReference>
<dbReference type="InterPro" id="IPR019251">
    <property type="entry name" value="DUF2231_TM"/>
</dbReference>
<dbReference type="RefSeq" id="WP_419189647.1">
    <property type="nucleotide sequence ID" value="NZ_CP036526.1"/>
</dbReference>
<evidence type="ECO:0000313" key="5">
    <source>
        <dbReference type="EMBL" id="QDT08875.1"/>
    </source>
</evidence>
<feature type="region of interest" description="Disordered" evidence="1">
    <location>
        <begin position="34"/>
        <end position="55"/>
    </location>
</feature>